<evidence type="ECO:0000256" key="13">
    <source>
        <dbReference type="HAMAP-Rule" id="MF_01398"/>
    </source>
</evidence>
<dbReference type="Pfam" id="PF00430">
    <property type="entry name" value="ATP-synt_B"/>
    <property type="match status" value="1"/>
</dbReference>
<dbReference type="GO" id="GO:0045259">
    <property type="term" value="C:proton-transporting ATP synthase complex"/>
    <property type="evidence" value="ECO:0007669"/>
    <property type="project" value="UniProtKB-KW"/>
</dbReference>
<protein>
    <recommendedName>
        <fullName evidence="13">ATP synthase subunit b</fullName>
    </recommendedName>
    <alternativeName>
        <fullName evidence="13">ATP synthase F(0) sector subunit b</fullName>
    </alternativeName>
    <alternativeName>
        <fullName evidence="13">ATPase subunit I</fullName>
    </alternativeName>
    <alternativeName>
        <fullName evidence="13">F-type ATPase subunit b</fullName>
        <shortName evidence="13">F-ATPase subunit b</shortName>
    </alternativeName>
</protein>
<comment type="function">
    <text evidence="10 13">F(1)F(0) ATP synthase produces ATP from ADP in the presence of a proton or sodium gradient. F-type ATPases consist of two structural domains, F(1) containing the extramembraneous catalytic core and F(0) containing the membrane proton channel, linked together by a central stalk and a peripheral stalk. During catalysis, ATP synthesis in the catalytic domain of F(1) is coupled via a rotary mechanism of the central stalk subunits to proton translocation.</text>
</comment>
<name>A0A5C1AFP5_9BACT</name>
<dbReference type="InterPro" id="IPR002146">
    <property type="entry name" value="ATP_synth_b/b'su_bac/chlpt"/>
</dbReference>
<dbReference type="PANTHER" id="PTHR33445">
    <property type="entry name" value="ATP SYNTHASE SUBUNIT B', CHLOROPLASTIC"/>
    <property type="match status" value="1"/>
</dbReference>
<dbReference type="GO" id="GO:0046961">
    <property type="term" value="F:proton-transporting ATPase activity, rotational mechanism"/>
    <property type="evidence" value="ECO:0007669"/>
    <property type="project" value="TreeGrafter"/>
</dbReference>
<reference evidence="18" key="1">
    <citation type="submission" date="2019-08" db="EMBL/GenBank/DDBJ databases">
        <title>Limnoglobus roseus gen. nov., sp. nov., a novel freshwater planctomycete with a giant genome from the family Gemmataceae.</title>
        <authorList>
            <person name="Kulichevskaya I.S."/>
            <person name="Naumoff D.G."/>
            <person name="Miroshnikov K."/>
            <person name="Ivanova A."/>
            <person name="Philippov D.A."/>
            <person name="Hakobyan A."/>
            <person name="Rijpstra I.C."/>
            <person name="Sinninghe Damste J.S."/>
            <person name="Liesack W."/>
            <person name="Dedysh S.N."/>
        </authorList>
    </citation>
    <scope>NUCLEOTIDE SEQUENCE [LARGE SCALE GENOMIC DNA]</scope>
    <source>
        <strain evidence="18">PX52</strain>
    </source>
</reference>
<dbReference type="RefSeq" id="WP_149111701.1">
    <property type="nucleotide sequence ID" value="NZ_CP042425.1"/>
</dbReference>
<keyword evidence="18" id="KW-1185">Reference proteome</keyword>
<keyword evidence="13" id="KW-1003">Cell membrane</keyword>
<gene>
    <name evidence="13 17" type="primary">atpF</name>
    <name evidence="17" type="ORF">PX52LOC_04019</name>
</gene>
<evidence type="ECO:0000256" key="5">
    <source>
        <dbReference type="ARBA" id="ARBA00022781"/>
    </source>
</evidence>
<evidence type="ECO:0000256" key="16">
    <source>
        <dbReference type="SAM" id="SignalP"/>
    </source>
</evidence>
<keyword evidence="15" id="KW-0175">Coiled coil</keyword>
<evidence type="ECO:0000256" key="1">
    <source>
        <dbReference type="ARBA" id="ARBA00005513"/>
    </source>
</evidence>
<feature type="chain" id="PRO_5022921202" description="ATP synthase subunit b" evidence="16">
    <location>
        <begin position="25"/>
        <end position="220"/>
    </location>
</feature>
<organism evidence="17 18">
    <name type="scientific">Limnoglobus roseus</name>
    <dbReference type="NCBI Taxonomy" id="2598579"/>
    <lineage>
        <taxon>Bacteria</taxon>
        <taxon>Pseudomonadati</taxon>
        <taxon>Planctomycetota</taxon>
        <taxon>Planctomycetia</taxon>
        <taxon>Gemmatales</taxon>
        <taxon>Gemmataceae</taxon>
        <taxon>Limnoglobus</taxon>
    </lineage>
</organism>
<dbReference type="AlphaFoldDB" id="A0A5C1AFP5"/>
<evidence type="ECO:0000256" key="8">
    <source>
        <dbReference type="ARBA" id="ARBA00023136"/>
    </source>
</evidence>
<evidence type="ECO:0000256" key="3">
    <source>
        <dbReference type="ARBA" id="ARBA00022547"/>
    </source>
</evidence>
<evidence type="ECO:0000256" key="11">
    <source>
        <dbReference type="ARBA" id="ARBA00025614"/>
    </source>
</evidence>
<dbReference type="InterPro" id="IPR050059">
    <property type="entry name" value="ATP_synthase_B_chain"/>
</dbReference>
<comment type="similarity">
    <text evidence="1 13 14">Belongs to the ATPase B chain family.</text>
</comment>
<keyword evidence="8 13" id="KW-0472">Membrane</keyword>
<dbReference type="Proteomes" id="UP000324974">
    <property type="component" value="Chromosome"/>
</dbReference>
<dbReference type="GO" id="GO:0046933">
    <property type="term" value="F:proton-transporting ATP synthase activity, rotational mechanism"/>
    <property type="evidence" value="ECO:0007669"/>
    <property type="project" value="UniProtKB-UniRule"/>
</dbReference>
<evidence type="ECO:0000256" key="12">
    <source>
        <dbReference type="ARBA" id="ARBA00037847"/>
    </source>
</evidence>
<keyword evidence="4 13" id="KW-0812">Transmembrane</keyword>
<dbReference type="HAMAP" id="MF_01398">
    <property type="entry name" value="ATP_synth_b_bprime"/>
    <property type="match status" value="1"/>
</dbReference>
<evidence type="ECO:0000256" key="9">
    <source>
        <dbReference type="ARBA" id="ARBA00023310"/>
    </source>
</evidence>
<sequence length="220" mass="24058">MFHRLTAVIVTGLLLATFTPSAFADAGHPSPAEKKAEAVAGGIGDHEKNPTAFIDLPARWDLSIYTIVVFVALFVVLYVFAWPNIVKGLKKREEMLSAVKDAADKARREAEEASAKLQAEFATANDKVRAMLEEARRDADALRAKERETGLREAAAERDRAKREIETAKDTALQEIYLKAVDLATLLSTKAVKKNLTADDHKSLVDEALAELNSATPSKN</sequence>
<keyword evidence="6 13" id="KW-1133">Transmembrane helix</keyword>
<dbReference type="OrthoDB" id="274361at2"/>
<comment type="function">
    <text evidence="11">Component of the F(0) channel, it forms part of the peripheral stalk, linking F(1) to F(0). The b'-subunit is a diverged and duplicated form of b found in plants and photosynthetic bacteria.</text>
</comment>
<evidence type="ECO:0000256" key="4">
    <source>
        <dbReference type="ARBA" id="ARBA00022692"/>
    </source>
</evidence>
<comment type="subcellular location">
    <subcellularLocation>
        <location evidence="13">Cell membrane</location>
        <topology evidence="13">Single-pass membrane protein</topology>
    </subcellularLocation>
    <subcellularLocation>
        <location evidence="12">Endomembrane system</location>
        <topology evidence="12">Single-pass membrane protein</topology>
    </subcellularLocation>
</comment>
<feature type="transmembrane region" description="Helical" evidence="13">
    <location>
        <begin position="62"/>
        <end position="82"/>
    </location>
</feature>
<keyword evidence="3 13" id="KW-0138">CF(0)</keyword>
<evidence type="ECO:0000256" key="15">
    <source>
        <dbReference type="SAM" id="Coils"/>
    </source>
</evidence>
<dbReference type="CDD" id="cd06503">
    <property type="entry name" value="ATP-synt_Fo_b"/>
    <property type="match status" value="1"/>
</dbReference>
<dbReference type="EMBL" id="CP042425">
    <property type="protein sequence ID" value="QEL17043.1"/>
    <property type="molecule type" value="Genomic_DNA"/>
</dbReference>
<evidence type="ECO:0000313" key="17">
    <source>
        <dbReference type="EMBL" id="QEL17043.1"/>
    </source>
</evidence>
<evidence type="ECO:0000313" key="18">
    <source>
        <dbReference type="Proteomes" id="UP000324974"/>
    </source>
</evidence>
<dbReference type="GO" id="GO:0005886">
    <property type="term" value="C:plasma membrane"/>
    <property type="evidence" value="ECO:0007669"/>
    <property type="project" value="UniProtKB-SubCell"/>
</dbReference>
<dbReference type="GO" id="GO:0012505">
    <property type="term" value="C:endomembrane system"/>
    <property type="evidence" value="ECO:0007669"/>
    <property type="project" value="UniProtKB-SubCell"/>
</dbReference>
<keyword evidence="16" id="KW-0732">Signal</keyword>
<feature type="signal peptide" evidence="16">
    <location>
        <begin position="1"/>
        <end position="24"/>
    </location>
</feature>
<proteinExistence type="inferred from homology"/>
<comment type="subunit">
    <text evidence="13">F-type ATPases have 2 components, F(1) - the catalytic core - and F(0) - the membrane proton channel. F(1) has five subunits: alpha(3), beta(3), gamma(1), delta(1), epsilon(1). F(0) has three main subunits: a(1), b(2) and c(10-14). The alpha and beta chains form an alternating ring which encloses part of the gamma chain. F(1) is attached to F(0) by a central stalk formed by the gamma and epsilon chains, while a peripheral stalk is formed by the delta and b chains.</text>
</comment>
<evidence type="ECO:0000256" key="10">
    <source>
        <dbReference type="ARBA" id="ARBA00025198"/>
    </source>
</evidence>
<feature type="coiled-coil region" evidence="15">
    <location>
        <begin position="89"/>
        <end position="171"/>
    </location>
</feature>
<keyword evidence="2 13" id="KW-0813">Transport</keyword>
<dbReference type="PANTHER" id="PTHR33445:SF1">
    <property type="entry name" value="ATP SYNTHASE SUBUNIT B"/>
    <property type="match status" value="1"/>
</dbReference>
<keyword evidence="5 13" id="KW-0375">Hydrogen ion transport</keyword>
<keyword evidence="9 13" id="KW-0066">ATP synthesis</keyword>
<dbReference type="KEGG" id="lrs:PX52LOC_04019"/>
<evidence type="ECO:0000256" key="14">
    <source>
        <dbReference type="RuleBase" id="RU003848"/>
    </source>
</evidence>
<accession>A0A5C1AFP5</accession>
<evidence type="ECO:0000256" key="2">
    <source>
        <dbReference type="ARBA" id="ARBA00022448"/>
    </source>
</evidence>
<evidence type="ECO:0000256" key="6">
    <source>
        <dbReference type="ARBA" id="ARBA00022989"/>
    </source>
</evidence>
<evidence type="ECO:0000256" key="7">
    <source>
        <dbReference type="ARBA" id="ARBA00023065"/>
    </source>
</evidence>
<keyword evidence="7 13" id="KW-0406">Ion transport</keyword>